<dbReference type="AlphaFoldDB" id="A0A0K1PY22"/>
<sequence length="234" mass="25290">MAKRSSSTKLVSLGDALERLLASPERAGARDDVEIRIGSSTGLRLDRLALFLGPRGPSKDYDDKLRSAEQYATVGGRVAPLLGALGPRADVAIPRLLEALREPLVGSCRPECCSASLVRREQIRMRLAVLQALRRIRVDVGVLMDAGLVGALLDRSSSKIALGAMDLLAQSASGVRLHREAIVGALEHPRPLVVEGRCARSVASIRTTCPMHSRPSRSRWRTSRCVCGERRSAP</sequence>
<evidence type="ECO:0000313" key="1">
    <source>
        <dbReference type="EMBL" id="AKU98266.1"/>
    </source>
</evidence>
<dbReference type="Proteomes" id="UP000064967">
    <property type="component" value="Chromosome"/>
</dbReference>
<protein>
    <submittedName>
        <fullName evidence="1">Uncharacterized protein</fullName>
    </submittedName>
</protein>
<reference evidence="1 2" key="1">
    <citation type="submission" date="2015-08" db="EMBL/GenBank/DDBJ databases">
        <authorList>
            <person name="Babu N.S."/>
            <person name="Beckwith C.J."/>
            <person name="Beseler K.G."/>
            <person name="Brison A."/>
            <person name="Carone J.V."/>
            <person name="Caskin T.P."/>
            <person name="Diamond M."/>
            <person name="Durham M.E."/>
            <person name="Foxe J.M."/>
            <person name="Go M."/>
            <person name="Henderson B.A."/>
            <person name="Jones I.B."/>
            <person name="McGettigan J.A."/>
            <person name="Micheletti S.J."/>
            <person name="Nasrallah M.E."/>
            <person name="Ortiz D."/>
            <person name="Piller C.R."/>
            <person name="Privatt S.R."/>
            <person name="Schneider S.L."/>
            <person name="Sharp S."/>
            <person name="Smith T.C."/>
            <person name="Stanton J.D."/>
            <person name="Ullery H.E."/>
            <person name="Wilson R.J."/>
            <person name="Serrano M.G."/>
            <person name="Buck G."/>
            <person name="Lee V."/>
            <person name="Wang Y."/>
            <person name="Carvalho R."/>
            <person name="Voegtly L."/>
            <person name="Shi R."/>
            <person name="Duckworth R."/>
            <person name="Johnson A."/>
            <person name="Loviza R."/>
            <person name="Walstead R."/>
            <person name="Shah Z."/>
            <person name="Kiflezghi M."/>
            <person name="Wade K."/>
            <person name="Ball S.L."/>
            <person name="Bradley K.W."/>
            <person name="Asai D.J."/>
            <person name="Bowman C.A."/>
            <person name="Russell D.A."/>
            <person name="Pope W.H."/>
            <person name="Jacobs-Sera D."/>
            <person name="Hendrix R.W."/>
            <person name="Hatfull G.F."/>
        </authorList>
    </citation>
    <scope>NUCLEOTIDE SEQUENCE [LARGE SCALE GENOMIC DNA]</scope>
    <source>
        <strain evidence="1 2">DSM 27648</strain>
    </source>
</reference>
<proteinExistence type="predicted"/>
<evidence type="ECO:0000313" key="2">
    <source>
        <dbReference type="Proteomes" id="UP000064967"/>
    </source>
</evidence>
<dbReference type="EMBL" id="CP012333">
    <property type="protein sequence ID" value="AKU98266.1"/>
    <property type="molecule type" value="Genomic_DNA"/>
</dbReference>
<dbReference type="OrthoDB" id="9909357at2"/>
<organism evidence="1 2">
    <name type="scientific">Labilithrix luteola</name>
    <dbReference type="NCBI Taxonomy" id="1391654"/>
    <lineage>
        <taxon>Bacteria</taxon>
        <taxon>Pseudomonadati</taxon>
        <taxon>Myxococcota</taxon>
        <taxon>Polyangia</taxon>
        <taxon>Polyangiales</taxon>
        <taxon>Labilitrichaceae</taxon>
        <taxon>Labilithrix</taxon>
    </lineage>
</organism>
<accession>A0A0K1PY22</accession>
<dbReference type="KEGG" id="llu:AKJ09_04930"/>
<dbReference type="STRING" id="1391654.AKJ09_04930"/>
<dbReference type="RefSeq" id="WP_146649261.1">
    <property type="nucleotide sequence ID" value="NZ_CP012333.1"/>
</dbReference>
<gene>
    <name evidence="1" type="ORF">AKJ09_04930</name>
</gene>
<name>A0A0K1PY22_9BACT</name>
<keyword evidence="2" id="KW-1185">Reference proteome</keyword>